<feature type="transmembrane region" description="Helical" evidence="1">
    <location>
        <begin position="61"/>
        <end position="89"/>
    </location>
</feature>
<evidence type="ECO:0000313" key="3">
    <source>
        <dbReference type="Proteomes" id="UP001518925"/>
    </source>
</evidence>
<feature type="transmembrane region" description="Helical" evidence="1">
    <location>
        <begin position="20"/>
        <end position="49"/>
    </location>
</feature>
<evidence type="ECO:0000313" key="2">
    <source>
        <dbReference type="EMBL" id="MBM6619190.1"/>
    </source>
</evidence>
<sequence>MKTSTILKWVSGGLEAFLGIPVIGGAVVLSLAWTPLFFMLILHIVTLVLCSKENEKKHGSILGIVTSAIGWIPVVGMIMHIVTAVVLMVDAAKGSNESSVQH</sequence>
<evidence type="ECO:0008006" key="4">
    <source>
        <dbReference type="Google" id="ProtNLM"/>
    </source>
</evidence>
<evidence type="ECO:0000256" key="1">
    <source>
        <dbReference type="SAM" id="Phobius"/>
    </source>
</evidence>
<organism evidence="2 3">
    <name type="scientific">Bacillus suaedaesalsae</name>
    <dbReference type="NCBI Taxonomy" id="2810349"/>
    <lineage>
        <taxon>Bacteria</taxon>
        <taxon>Bacillati</taxon>
        <taxon>Bacillota</taxon>
        <taxon>Bacilli</taxon>
        <taxon>Bacillales</taxon>
        <taxon>Bacillaceae</taxon>
        <taxon>Bacillus</taxon>
    </lineage>
</organism>
<proteinExistence type="predicted"/>
<comment type="caution">
    <text evidence="2">The sequence shown here is derived from an EMBL/GenBank/DDBJ whole genome shotgun (WGS) entry which is preliminary data.</text>
</comment>
<dbReference type="RefSeq" id="WP_204204550.1">
    <property type="nucleotide sequence ID" value="NZ_JAFELM010000040.1"/>
</dbReference>
<keyword evidence="1" id="KW-0472">Membrane</keyword>
<keyword evidence="1" id="KW-0812">Transmembrane</keyword>
<protein>
    <recommendedName>
        <fullName evidence="4">DUF4190 domain-containing protein</fullName>
    </recommendedName>
</protein>
<keyword evidence="3" id="KW-1185">Reference proteome</keyword>
<dbReference type="EMBL" id="JAFELM010000040">
    <property type="protein sequence ID" value="MBM6619190.1"/>
    <property type="molecule type" value="Genomic_DNA"/>
</dbReference>
<keyword evidence="1" id="KW-1133">Transmembrane helix</keyword>
<gene>
    <name evidence="2" type="ORF">JR050_16120</name>
</gene>
<accession>A0ABS2DL20</accession>
<reference evidence="2 3" key="1">
    <citation type="submission" date="2021-02" db="EMBL/GenBank/DDBJ databases">
        <title>Bacillus sp. RD4P76, an endophyte from a halophyte.</title>
        <authorList>
            <person name="Sun J.-Q."/>
        </authorList>
    </citation>
    <scope>NUCLEOTIDE SEQUENCE [LARGE SCALE GENOMIC DNA]</scope>
    <source>
        <strain evidence="2 3">RD4P76</strain>
    </source>
</reference>
<dbReference type="Proteomes" id="UP001518925">
    <property type="component" value="Unassembled WGS sequence"/>
</dbReference>
<name>A0ABS2DL20_9BACI</name>